<comment type="caution">
    <text evidence="3">The sequence shown here is derived from an EMBL/GenBank/DDBJ whole genome shotgun (WGS) entry which is preliminary data.</text>
</comment>
<evidence type="ECO:0000313" key="4">
    <source>
        <dbReference type="Proteomes" id="UP001429601"/>
    </source>
</evidence>
<dbReference type="Proteomes" id="UP001429601">
    <property type="component" value="Unassembled WGS sequence"/>
</dbReference>
<dbReference type="InterPro" id="IPR016040">
    <property type="entry name" value="NAD(P)-bd_dom"/>
</dbReference>
<organism evidence="3 4">
    <name type="scientific">Luteibacter jiangsuensis</name>
    <dbReference type="NCBI Taxonomy" id="637577"/>
    <lineage>
        <taxon>Bacteria</taxon>
        <taxon>Pseudomonadati</taxon>
        <taxon>Pseudomonadota</taxon>
        <taxon>Gammaproteobacteria</taxon>
        <taxon>Lysobacterales</taxon>
        <taxon>Rhodanobacteraceae</taxon>
        <taxon>Luteibacter</taxon>
    </lineage>
</organism>
<gene>
    <name evidence="3" type="ORF">HBF26_15820</name>
</gene>
<dbReference type="PANTHER" id="PTHR42748">
    <property type="entry name" value="NITROGEN METABOLITE REPRESSION PROTEIN NMRA FAMILY MEMBER"/>
    <property type="match status" value="1"/>
</dbReference>
<evidence type="ECO:0000256" key="1">
    <source>
        <dbReference type="ARBA" id="ARBA00022857"/>
    </source>
</evidence>
<keyword evidence="1" id="KW-0521">NADP</keyword>
<evidence type="ECO:0000313" key="3">
    <source>
        <dbReference type="EMBL" id="NID06362.1"/>
    </source>
</evidence>
<dbReference type="Gene3D" id="3.40.50.720">
    <property type="entry name" value="NAD(P)-binding Rossmann-like Domain"/>
    <property type="match status" value="1"/>
</dbReference>
<accession>A0ABX0Q9T5</accession>
<dbReference type="SUPFAM" id="SSF51735">
    <property type="entry name" value="NAD(P)-binding Rossmann-fold domains"/>
    <property type="match status" value="1"/>
</dbReference>
<proteinExistence type="predicted"/>
<dbReference type="RefSeq" id="WP_167128622.1">
    <property type="nucleotide sequence ID" value="NZ_JAAQQR010000008.1"/>
</dbReference>
<feature type="domain" description="NAD(P)-binding" evidence="2">
    <location>
        <begin position="7"/>
        <end position="135"/>
    </location>
</feature>
<name>A0ABX0Q9T5_9GAMM</name>
<evidence type="ECO:0000259" key="2">
    <source>
        <dbReference type="Pfam" id="PF13460"/>
    </source>
</evidence>
<protein>
    <submittedName>
        <fullName evidence="3">NAD(P)H-binding protein</fullName>
    </submittedName>
</protein>
<keyword evidence="4" id="KW-1185">Reference proteome</keyword>
<dbReference type="Pfam" id="PF13460">
    <property type="entry name" value="NAD_binding_10"/>
    <property type="match status" value="1"/>
</dbReference>
<dbReference type="InterPro" id="IPR051164">
    <property type="entry name" value="NmrA-like_oxidored"/>
</dbReference>
<reference evidence="3 4" key="1">
    <citation type="journal article" date="2011" name="Curr. Microbiol.">
        <title>Luteibacter jiangsuensis sp. nov.: a methamidophos-degrading bacterium isolated from a methamidophos-manufacturing factory.</title>
        <authorList>
            <person name="Wang L."/>
            <person name="Wang G.L."/>
            <person name="Li S.P."/>
            <person name="Jiang J.D."/>
        </authorList>
    </citation>
    <scope>NUCLEOTIDE SEQUENCE [LARGE SCALE GENOMIC DNA]</scope>
    <source>
        <strain evidence="3 4">CGMCC 1.10133</strain>
    </source>
</reference>
<dbReference type="InterPro" id="IPR036291">
    <property type="entry name" value="NAD(P)-bd_dom_sf"/>
</dbReference>
<sequence>MNIVVVGGRGLVGRNIVERLRNEGHHVSAVSRATGVDVITGQGLAECMVGAEVVIDVTNAPTFDDEAAFDFFRTAIGNLLEAELAAGVRHHVTLSIVGTQRLEDSHYLRGKALQDRLIRASGIPFTIVHATQFYEFLVAIIENAVRDQVARLSPAYIQPVASDDVAALMAVLAVGEPLNGSIEIAGPERERMSELIQRFVIDLEAPCDVQTDGRAPYFGAVLDEDSLVPGDGSLQGSVGFQKWLERSEFSRVGW</sequence>
<dbReference type="PANTHER" id="PTHR42748:SF3">
    <property type="entry name" value="BLL4366 PROTEIN"/>
    <property type="match status" value="1"/>
</dbReference>
<dbReference type="EMBL" id="JAAQQR010000008">
    <property type="protein sequence ID" value="NID06362.1"/>
    <property type="molecule type" value="Genomic_DNA"/>
</dbReference>